<evidence type="ECO:0000313" key="6">
    <source>
        <dbReference type="Proteomes" id="UP000069940"/>
    </source>
</evidence>
<organism evidence="5 6">
    <name type="scientific">Aedes albopictus</name>
    <name type="common">Asian tiger mosquito</name>
    <name type="synonym">Stegomyia albopicta</name>
    <dbReference type="NCBI Taxonomy" id="7160"/>
    <lineage>
        <taxon>Eukaryota</taxon>
        <taxon>Metazoa</taxon>
        <taxon>Ecdysozoa</taxon>
        <taxon>Arthropoda</taxon>
        <taxon>Hexapoda</taxon>
        <taxon>Insecta</taxon>
        <taxon>Pterygota</taxon>
        <taxon>Neoptera</taxon>
        <taxon>Endopterygota</taxon>
        <taxon>Diptera</taxon>
        <taxon>Nematocera</taxon>
        <taxon>Culicoidea</taxon>
        <taxon>Culicidae</taxon>
        <taxon>Culicinae</taxon>
        <taxon>Aedini</taxon>
        <taxon>Aedes</taxon>
        <taxon>Stegomyia</taxon>
    </lineage>
</organism>
<feature type="region of interest" description="Disordered" evidence="3">
    <location>
        <begin position="327"/>
        <end position="355"/>
    </location>
</feature>
<comment type="subcellular location">
    <subcellularLocation>
        <location evidence="1">Nucleus</location>
    </subcellularLocation>
</comment>
<dbReference type="InterPro" id="IPR003958">
    <property type="entry name" value="CBFA_NFYB_domain"/>
</dbReference>
<evidence type="ECO:0000259" key="4">
    <source>
        <dbReference type="Pfam" id="PF00808"/>
    </source>
</evidence>
<dbReference type="SUPFAM" id="SSF47113">
    <property type="entry name" value="Histone-fold"/>
    <property type="match status" value="1"/>
</dbReference>
<feature type="compositionally biased region" description="Polar residues" evidence="3">
    <location>
        <begin position="199"/>
        <end position="208"/>
    </location>
</feature>
<feature type="compositionally biased region" description="Low complexity" evidence="3">
    <location>
        <begin position="165"/>
        <end position="179"/>
    </location>
</feature>
<feature type="region of interest" description="Disordered" evidence="3">
    <location>
        <begin position="261"/>
        <end position="281"/>
    </location>
</feature>
<feature type="region of interest" description="Disordered" evidence="3">
    <location>
        <begin position="104"/>
        <end position="132"/>
    </location>
</feature>
<dbReference type="Gene3D" id="1.10.20.10">
    <property type="entry name" value="Histone, subunit A"/>
    <property type="match status" value="1"/>
</dbReference>
<evidence type="ECO:0000256" key="2">
    <source>
        <dbReference type="ARBA" id="ARBA00023242"/>
    </source>
</evidence>
<dbReference type="Pfam" id="PF00808">
    <property type="entry name" value="CBFD_NFYB_HMF"/>
    <property type="match status" value="1"/>
</dbReference>
<sequence length="476" mass="49290">MPSKKKKYNVRFPAGRIKKIMQTDEEVGKVAQAVPVIISRTLELFVESLLTKTLRITNARNAKTLSPSHMKQCIISESRFDFLRDLVKNIPDIGVNEEQLSGSEAGYEVAGTSPASTSTSSSSNGGQLHGGSELVAGAGLLQRSESYTPSSSSSSYASALPQAVQLQLPQQSQTQQPTTLKRPFNHANSLNFYKEISLEDSSSNTSSGREPPPKLTRLHSAPAAASATTTNSIPIKIDILPNLTAAAAPLSSSSAASATMAASSSSNNSQQPQLKANNGGGIASSNSFKITYKIAPSSNPPTPTAVIEQPVIKLDYSNLKLPMAAAAATTAEHHQSKQSCPQSSSVTPTSSRHLQPTIKIDLSNISSFRNSPAQIQSAPVALIAGSGKLQQVPSTPTTASTPSTPLSALSSASSSSSGASSICGGSAGGSSSSKNPYVFQAQPVASTSSASGSTVAPLYSSVSSTIPGMDEDYDDI</sequence>
<evidence type="ECO:0000256" key="3">
    <source>
        <dbReference type="SAM" id="MobiDB-lite"/>
    </source>
</evidence>
<dbReference type="PANTHER" id="PTHR10252:SF5">
    <property type="entry name" value="DR1-ASSOCIATED COREPRESSOR"/>
    <property type="match status" value="1"/>
</dbReference>
<evidence type="ECO:0000256" key="1">
    <source>
        <dbReference type="ARBA" id="ARBA00004123"/>
    </source>
</evidence>
<feature type="compositionally biased region" description="Low complexity" evidence="3">
    <location>
        <begin position="261"/>
        <end position="273"/>
    </location>
</feature>
<proteinExistence type="predicted"/>
<feature type="domain" description="Transcription factor CBF/NF-Y/archaeal histone" evidence="4">
    <location>
        <begin position="11"/>
        <end position="74"/>
    </location>
</feature>
<reference evidence="5" key="2">
    <citation type="submission" date="2025-05" db="UniProtKB">
        <authorList>
            <consortium name="EnsemblMetazoa"/>
        </authorList>
    </citation>
    <scope>IDENTIFICATION</scope>
    <source>
        <strain evidence="5">Foshan</strain>
    </source>
</reference>
<feature type="region of interest" description="Disordered" evidence="3">
    <location>
        <begin position="165"/>
        <end position="184"/>
    </location>
</feature>
<name>A0ABM1YW50_AEDAL</name>
<dbReference type="CDD" id="cd22906">
    <property type="entry name" value="HFD_DRAP1"/>
    <property type="match status" value="1"/>
</dbReference>
<keyword evidence="2" id="KW-0539">Nucleus</keyword>
<protein>
    <recommendedName>
        <fullName evidence="4">Transcription factor CBF/NF-Y/archaeal histone domain-containing protein</fullName>
    </recommendedName>
</protein>
<reference evidence="6" key="1">
    <citation type="journal article" date="2015" name="Proc. Natl. Acad. Sci. U.S.A.">
        <title>Genome sequence of the Asian Tiger mosquito, Aedes albopictus, reveals insights into its biology, genetics, and evolution.</title>
        <authorList>
            <person name="Chen X.G."/>
            <person name="Jiang X."/>
            <person name="Gu J."/>
            <person name="Xu M."/>
            <person name="Wu Y."/>
            <person name="Deng Y."/>
            <person name="Zhang C."/>
            <person name="Bonizzoni M."/>
            <person name="Dermauw W."/>
            <person name="Vontas J."/>
            <person name="Armbruster P."/>
            <person name="Huang X."/>
            <person name="Yang Y."/>
            <person name="Zhang H."/>
            <person name="He W."/>
            <person name="Peng H."/>
            <person name="Liu Y."/>
            <person name="Wu K."/>
            <person name="Chen J."/>
            <person name="Lirakis M."/>
            <person name="Topalis P."/>
            <person name="Van Leeuwen T."/>
            <person name="Hall A.B."/>
            <person name="Jiang X."/>
            <person name="Thorpe C."/>
            <person name="Mueller R.L."/>
            <person name="Sun C."/>
            <person name="Waterhouse R.M."/>
            <person name="Yan G."/>
            <person name="Tu Z.J."/>
            <person name="Fang X."/>
            <person name="James A.A."/>
        </authorList>
    </citation>
    <scope>NUCLEOTIDE SEQUENCE [LARGE SCALE GENOMIC DNA]</scope>
    <source>
        <strain evidence="6">Foshan</strain>
    </source>
</reference>
<keyword evidence="6" id="KW-1185">Reference proteome</keyword>
<dbReference type="EnsemblMetazoa" id="AALFPA23_012646.R18195">
    <property type="protein sequence ID" value="AALFPA23_012646.P18195"/>
    <property type="gene ID" value="AALFPA23_012646"/>
</dbReference>
<feature type="compositionally biased region" description="Polar residues" evidence="3">
    <location>
        <begin position="337"/>
        <end position="354"/>
    </location>
</feature>
<dbReference type="InterPro" id="IPR009072">
    <property type="entry name" value="Histone-fold"/>
</dbReference>
<dbReference type="RefSeq" id="XP_029720901.2">
    <property type="nucleotide sequence ID" value="XM_029865041.2"/>
</dbReference>
<feature type="compositionally biased region" description="Low complexity" evidence="3">
    <location>
        <begin position="112"/>
        <end position="123"/>
    </location>
</feature>
<feature type="region of interest" description="Disordered" evidence="3">
    <location>
        <begin position="390"/>
        <end position="476"/>
    </location>
</feature>
<dbReference type="PANTHER" id="PTHR10252">
    <property type="entry name" value="HISTONE-LIKE TRANSCRIPTION FACTOR CCAAT-RELATED"/>
    <property type="match status" value="1"/>
</dbReference>
<evidence type="ECO:0000313" key="5">
    <source>
        <dbReference type="EnsemblMetazoa" id="AALFPA23_012646.P18195"/>
    </source>
</evidence>
<feature type="region of interest" description="Disordered" evidence="3">
    <location>
        <begin position="199"/>
        <end position="227"/>
    </location>
</feature>
<feature type="compositionally biased region" description="Low complexity" evidence="3">
    <location>
        <begin position="444"/>
        <end position="456"/>
    </location>
</feature>
<dbReference type="Proteomes" id="UP000069940">
    <property type="component" value="Unassembled WGS sequence"/>
</dbReference>
<feature type="compositionally biased region" description="Low complexity" evidence="3">
    <location>
        <begin position="393"/>
        <end position="433"/>
    </location>
</feature>
<accession>A0ABM1YW50</accession>
<dbReference type="InterPro" id="IPR050568">
    <property type="entry name" value="Transcr_DNA_Rep_Reg"/>
</dbReference>
<dbReference type="GeneID" id="115262627"/>